<protein>
    <submittedName>
        <fullName evidence="1">Uncharacterized protein</fullName>
    </submittedName>
</protein>
<sequence length="51" mass="5755">MYRGATAEFGNFLVKAALATIHRQFLPVQCGKTVAEHSEIHNLRRQPFLEG</sequence>
<reference evidence="1 2" key="1">
    <citation type="submission" date="2019-02" db="EMBL/GenBank/DDBJ databases">
        <title>Deep-cultivation of Planctomycetes and their phenomic and genomic characterization uncovers novel biology.</title>
        <authorList>
            <person name="Wiegand S."/>
            <person name="Jogler M."/>
            <person name="Boedeker C."/>
            <person name="Pinto D."/>
            <person name="Vollmers J."/>
            <person name="Rivas-Marin E."/>
            <person name="Kohn T."/>
            <person name="Peeters S.H."/>
            <person name="Heuer A."/>
            <person name="Rast P."/>
            <person name="Oberbeckmann S."/>
            <person name="Bunk B."/>
            <person name="Jeske O."/>
            <person name="Meyerdierks A."/>
            <person name="Storesund J.E."/>
            <person name="Kallscheuer N."/>
            <person name="Luecker S."/>
            <person name="Lage O.M."/>
            <person name="Pohl T."/>
            <person name="Merkel B.J."/>
            <person name="Hornburger P."/>
            <person name="Mueller R.-W."/>
            <person name="Bruemmer F."/>
            <person name="Labrenz M."/>
            <person name="Spormann A.M."/>
            <person name="Op den Camp H."/>
            <person name="Overmann J."/>
            <person name="Amann R."/>
            <person name="Jetten M.S.M."/>
            <person name="Mascher T."/>
            <person name="Medema M.H."/>
            <person name="Devos D.P."/>
            <person name="Kaster A.-K."/>
            <person name="Ovreas L."/>
            <person name="Rohde M."/>
            <person name="Galperin M.Y."/>
            <person name="Jogler C."/>
        </authorList>
    </citation>
    <scope>NUCLEOTIDE SEQUENCE [LARGE SCALE GENOMIC DNA]</scope>
    <source>
        <strain evidence="1 2">Mal52</strain>
    </source>
</reference>
<dbReference type="AlphaFoldDB" id="A0A517ZHM3"/>
<dbReference type="Proteomes" id="UP000319383">
    <property type="component" value="Chromosome"/>
</dbReference>
<evidence type="ECO:0000313" key="2">
    <source>
        <dbReference type="Proteomes" id="UP000319383"/>
    </source>
</evidence>
<dbReference type="KEGG" id="sdyn:Mal52_04320"/>
<accession>A0A517ZHM3</accession>
<keyword evidence="2" id="KW-1185">Reference proteome</keyword>
<name>A0A517ZHM3_9PLAN</name>
<organism evidence="1 2">
    <name type="scientific">Symmachiella dynata</name>
    <dbReference type="NCBI Taxonomy" id="2527995"/>
    <lineage>
        <taxon>Bacteria</taxon>
        <taxon>Pseudomonadati</taxon>
        <taxon>Planctomycetota</taxon>
        <taxon>Planctomycetia</taxon>
        <taxon>Planctomycetales</taxon>
        <taxon>Planctomycetaceae</taxon>
        <taxon>Symmachiella</taxon>
    </lineage>
</organism>
<gene>
    <name evidence="1" type="ORF">Mal52_04320</name>
</gene>
<dbReference type="EMBL" id="CP036276">
    <property type="protein sequence ID" value="QDU41977.1"/>
    <property type="molecule type" value="Genomic_DNA"/>
</dbReference>
<evidence type="ECO:0000313" key="1">
    <source>
        <dbReference type="EMBL" id="QDU41977.1"/>
    </source>
</evidence>
<proteinExistence type="predicted"/>